<dbReference type="GO" id="GO:0089702">
    <property type="term" value="F:undecaprenyl-phosphate glucose phosphotransferase activity"/>
    <property type="evidence" value="ECO:0007669"/>
    <property type="project" value="UniProtKB-EC"/>
</dbReference>
<proteinExistence type="inferred from homology"/>
<dbReference type="PANTHER" id="PTHR30576:SF0">
    <property type="entry name" value="UNDECAPRENYL-PHOSPHATE N-ACETYLGALACTOSAMINYL 1-PHOSPHATE TRANSFERASE-RELATED"/>
    <property type="match status" value="1"/>
</dbReference>
<dbReference type="Pfam" id="PF13727">
    <property type="entry name" value="CoA_binding_3"/>
    <property type="match status" value="1"/>
</dbReference>
<keyword evidence="4" id="KW-0812">Transmembrane</keyword>
<evidence type="ECO:0000256" key="3">
    <source>
        <dbReference type="ARBA" id="ARBA00022679"/>
    </source>
</evidence>
<comment type="subcellular location">
    <subcellularLocation>
        <location evidence="1">Membrane</location>
        <topology evidence="1">Multi-pass membrane protein</topology>
    </subcellularLocation>
</comment>
<evidence type="ECO:0000313" key="7">
    <source>
        <dbReference type="EMBL" id="HJE38584.1"/>
    </source>
</evidence>
<evidence type="ECO:0000256" key="4">
    <source>
        <dbReference type="ARBA" id="ARBA00022692"/>
    </source>
</evidence>
<dbReference type="Proteomes" id="UP000711407">
    <property type="component" value="Unassembled WGS sequence"/>
</dbReference>
<dbReference type="AlphaFoldDB" id="A0A4Q0U6U5"/>
<dbReference type="InterPro" id="IPR017475">
    <property type="entry name" value="EPS_sugar_tfrase"/>
</dbReference>
<dbReference type="Gene3D" id="3.40.50.720">
    <property type="entry name" value="NAD(P)-binding Rossmann-like Domain"/>
    <property type="match status" value="1"/>
</dbReference>
<dbReference type="GO" id="GO:0016020">
    <property type="term" value="C:membrane"/>
    <property type="evidence" value="ECO:0007669"/>
    <property type="project" value="UniProtKB-SubCell"/>
</dbReference>
<accession>A0A4Q0U6U5</accession>
<organism evidence="7 8">
    <name type="scientific">Candidatus Amulumruptor caecigallinarius</name>
    <dbReference type="NCBI Taxonomy" id="2109911"/>
    <lineage>
        <taxon>Bacteria</taxon>
        <taxon>Pseudomonadati</taxon>
        <taxon>Bacteroidota</taxon>
        <taxon>Bacteroidia</taxon>
        <taxon>Bacteroidales</taxon>
        <taxon>Muribaculaceae</taxon>
        <taxon>Candidatus Amulumruptor</taxon>
    </lineage>
</organism>
<evidence type="ECO:0000256" key="2">
    <source>
        <dbReference type="ARBA" id="ARBA00006464"/>
    </source>
</evidence>
<dbReference type="Pfam" id="PF02397">
    <property type="entry name" value="Bac_transf"/>
    <property type="match status" value="1"/>
</dbReference>
<dbReference type="EMBL" id="DYXT01000016">
    <property type="protein sequence ID" value="HJE38584.1"/>
    <property type="molecule type" value="Genomic_DNA"/>
</dbReference>
<protein>
    <submittedName>
        <fullName evidence="7">Undecaprenyl-phosphate glucose phosphotransferase</fullName>
        <ecNumber evidence="7">2.7.8.31</ecNumber>
    </submittedName>
</protein>
<dbReference type="PANTHER" id="PTHR30576">
    <property type="entry name" value="COLANIC BIOSYNTHESIS UDP-GLUCOSE LIPID CARRIER TRANSFERASE"/>
    <property type="match status" value="1"/>
</dbReference>
<dbReference type="InterPro" id="IPR003362">
    <property type="entry name" value="Bact_transf"/>
</dbReference>
<name>A0A4Q0U6U5_9BACT</name>
<evidence type="ECO:0000256" key="5">
    <source>
        <dbReference type="ARBA" id="ARBA00022989"/>
    </source>
</evidence>
<keyword evidence="3 7" id="KW-0808">Transferase</keyword>
<dbReference type="NCBIfam" id="TIGR03023">
    <property type="entry name" value="WcaJ_sugtrans"/>
    <property type="match status" value="1"/>
</dbReference>
<evidence type="ECO:0000256" key="6">
    <source>
        <dbReference type="ARBA" id="ARBA00023136"/>
    </source>
</evidence>
<sequence length="468" mass="53970">MTPSTNFTSNHHSHYLPYVNWALDLVVYNLVYYLIVVLWWEAPILSTDIAWVLLNLVAIIVVGRTSNNTNHSRTTSSEHVFNRIVSEVLLHAFIFVAVLYLLGRTGVSWKALMLFYVGLLWGLLLERFAMRRYLHRLRVMGRNTATVVIVGHGYATDRLFKQLHDTDVFGYRIAGVFSAVVPDESSRIRPYYRGRVETLEAFLAENHVDEIFYSSESPEADEITRVAKLAEQRMQRFFFVPQIPRQLQGNFHAVSMGSIPVMSLQEPPLKSRFNRLLKRAFDLTVSSVMLALSPIVYIPVAIAIKLSSPGPVFFKQKRTGLYGREFYCYKFRTMKVNVDADNLQATKDDPRKTRVGEFLRHTSIDELPQFINVFKGDMSIVGPRPHMLKHTEEYSKLIDTYMVRHAVKPGITGWAQVTGYRGQTEELWQMEGRVEKDIWYIEHWSFALDLKIMAFTVINAIKGEEQAF</sequence>
<keyword evidence="5" id="KW-1133">Transmembrane helix</keyword>
<keyword evidence="6" id="KW-0472">Membrane</keyword>
<reference evidence="7" key="1">
    <citation type="journal article" date="2021" name="PeerJ">
        <title>Extensive microbial diversity within the chicken gut microbiome revealed by metagenomics and culture.</title>
        <authorList>
            <person name="Gilroy R."/>
            <person name="Ravi A."/>
            <person name="Getino M."/>
            <person name="Pursley I."/>
            <person name="Horton D.L."/>
            <person name="Alikhan N.F."/>
            <person name="Baker D."/>
            <person name="Gharbi K."/>
            <person name="Hall N."/>
            <person name="Watson M."/>
            <person name="Adriaenssens E.M."/>
            <person name="Foster-Nyarko E."/>
            <person name="Jarju S."/>
            <person name="Secka A."/>
            <person name="Antonio M."/>
            <person name="Oren A."/>
            <person name="Chaudhuri R.R."/>
            <person name="La Ragione R."/>
            <person name="Hildebrand F."/>
            <person name="Pallen M.J."/>
        </authorList>
    </citation>
    <scope>NUCLEOTIDE SEQUENCE</scope>
    <source>
        <strain evidence="7">4100</strain>
    </source>
</reference>
<dbReference type="EC" id="2.7.8.31" evidence="7"/>
<dbReference type="NCBIfam" id="TIGR03025">
    <property type="entry name" value="EPS_sugtrans"/>
    <property type="match status" value="1"/>
</dbReference>
<evidence type="ECO:0000313" key="8">
    <source>
        <dbReference type="Proteomes" id="UP000711407"/>
    </source>
</evidence>
<evidence type="ECO:0000256" key="1">
    <source>
        <dbReference type="ARBA" id="ARBA00004141"/>
    </source>
</evidence>
<dbReference type="InterPro" id="IPR017473">
    <property type="entry name" value="Undecaprenyl-P_gluc_Ptfrase"/>
</dbReference>
<comment type="caution">
    <text evidence="7">The sequence shown here is derived from an EMBL/GenBank/DDBJ whole genome shotgun (WGS) entry which is preliminary data.</text>
</comment>
<gene>
    <name evidence="7" type="ORF">K8V47_02325</name>
</gene>
<reference evidence="7" key="2">
    <citation type="submission" date="2021-09" db="EMBL/GenBank/DDBJ databases">
        <authorList>
            <person name="Gilroy R."/>
        </authorList>
    </citation>
    <scope>NUCLEOTIDE SEQUENCE</scope>
    <source>
        <strain evidence="7">4100</strain>
    </source>
</reference>
<comment type="similarity">
    <text evidence="2">Belongs to the bacterial sugar transferase family.</text>
</comment>